<keyword evidence="3" id="KW-1185">Reference proteome</keyword>
<organism evidence="2 3">
    <name type="scientific">Pleurodeles waltl</name>
    <name type="common">Iberian ribbed newt</name>
    <dbReference type="NCBI Taxonomy" id="8319"/>
    <lineage>
        <taxon>Eukaryota</taxon>
        <taxon>Metazoa</taxon>
        <taxon>Chordata</taxon>
        <taxon>Craniata</taxon>
        <taxon>Vertebrata</taxon>
        <taxon>Euteleostomi</taxon>
        <taxon>Amphibia</taxon>
        <taxon>Batrachia</taxon>
        <taxon>Caudata</taxon>
        <taxon>Salamandroidea</taxon>
        <taxon>Salamandridae</taxon>
        <taxon>Pleurodelinae</taxon>
        <taxon>Pleurodeles</taxon>
    </lineage>
</organism>
<sequence length="117" mass="12899">MEAVMAKMLLLSGVASGLTPAYHRHSKQYHPFQNSAYSPGAENAFSTSKDNTTACIMSEAEKKAMAVAMINKHQIGEQNHGDQLACGARNLPPDCAVPHHLLHQKRMDLRPRFLQDS</sequence>
<dbReference type="AlphaFoldDB" id="A0AAV7VIF1"/>
<gene>
    <name evidence="2" type="ORF">NDU88_003798</name>
</gene>
<evidence type="ECO:0000313" key="2">
    <source>
        <dbReference type="EMBL" id="KAJ1199967.1"/>
    </source>
</evidence>
<protein>
    <submittedName>
        <fullName evidence="2">Uncharacterized protein</fullName>
    </submittedName>
</protein>
<accession>A0AAV7VIF1</accession>
<dbReference type="EMBL" id="JANPWB010000003">
    <property type="protein sequence ID" value="KAJ1199967.1"/>
    <property type="molecule type" value="Genomic_DNA"/>
</dbReference>
<feature type="signal peptide" evidence="1">
    <location>
        <begin position="1"/>
        <end position="17"/>
    </location>
</feature>
<dbReference type="Proteomes" id="UP001066276">
    <property type="component" value="Chromosome 2_1"/>
</dbReference>
<feature type="chain" id="PRO_5043350261" evidence="1">
    <location>
        <begin position="18"/>
        <end position="117"/>
    </location>
</feature>
<evidence type="ECO:0000313" key="3">
    <source>
        <dbReference type="Proteomes" id="UP001066276"/>
    </source>
</evidence>
<proteinExistence type="predicted"/>
<name>A0AAV7VIF1_PLEWA</name>
<evidence type="ECO:0000256" key="1">
    <source>
        <dbReference type="SAM" id="SignalP"/>
    </source>
</evidence>
<keyword evidence="1" id="KW-0732">Signal</keyword>
<reference evidence="2" key="1">
    <citation type="journal article" date="2022" name="bioRxiv">
        <title>Sequencing and chromosome-scale assembly of the giantPleurodeles waltlgenome.</title>
        <authorList>
            <person name="Brown T."/>
            <person name="Elewa A."/>
            <person name="Iarovenko S."/>
            <person name="Subramanian E."/>
            <person name="Araus A.J."/>
            <person name="Petzold A."/>
            <person name="Susuki M."/>
            <person name="Suzuki K.-i.T."/>
            <person name="Hayashi T."/>
            <person name="Toyoda A."/>
            <person name="Oliveira C."/>
            <person name="Osipova E."/>
            <person name="Leigh N.D."/>
            <person name="Simon A."/>
            <person name="Yun M.H."/>
        </authorList>
    </citation>
    <scope>NUCLEOTIDE SEQUENCE</scope>
    <source>
        <strain evidence="2">20211129_DDA</strain>
        <tissue evidence="2">Liver</tissue>
    </source>
</reference>
<comment type="caution">
    <text evidence="2">The sequence shown here is derived from an EMBL/GenBank/DDBJ whole genome shotgun (WGS) entry which is preliminary data.</text>
</comment>